<sequence length="392" mass="44759">MNLPKKDKDLDAPSYSTTVSTHAGDFDVILSAMSPKELYLQVPLVRLFLKLHQTLTRVLLLLKHLAKLILTTRKYPRKFKRRLISEKNLKKSKKRSKTHPNPRNVPLVAEPTMQYPPAKTVPNASKERRRHSRILARLLRLINCCKYESVVSEIQKLVAHITQVVFAGSIFANYCYLVQVQNKEVPSEIDQNLIYQLFSVLTGQGKKAIDELQACLKKFCQSLPDSLDLNTYKGQGYSTVIYSMAKQYETLVRENISSNYESRTCRYLLGIFSKPNHELFCSNILTFARRKSIACYVFQKKANAEECKWPSSVDKNDENNSLLERTLAFLTTRMGEPGDDCYVLGIDIIGLSAFVYSVYQYEDIIVAAKVEEDNMFLPGVVDDLEDLVFGTL</sequence>
<gene>
    <name evidence="2" type="primary">PARPA_09779.1 scaffold 38623</name>
</gene>
<evidence type="ECO:0000313" key="2">
    <source>
        <dbReference type="EMBL" id="CEP15549.1"/>
    </source>
</evidence>
<accession>A0A0B7NJ60</accession>
<organism evidence="2 3">
    <name type="scientific">Parasitella parasitica</name>
    <dbReference type="NCBI Taxonomy" id="35722"/>
    <lineage>
        <taxon>Eukaryota</taxon>
        <taxon>Fungi</taxon>
        <taxon>Fungi incertae sedis</taxon>
        <taxon>Mucoromycota</taxon>
        <taxon>Mucoromycotina</taxon>
        <taxon>Mucoromycetes</taxon>
        <taxon>Mucorales</taxon>
        <taxon>Mucorineae</taxon>
        <taxon>Mucoraceae</taxon>
        <taxon>Parasitella</taxon>
    </lineage>
</organism>
<evidence type="ECO:0000256" key="1">
    <source>
        <dbReference type="SAM" id="MobiDB-lite"/>
    </source>
</evidence>
<name>A0A0B7NJ60_9FUNG</name>
<dbReference type="AlphaFoldDB" id="A0A0B7NJ60"/>
<keyword evidence="3" id="KW-1185">Reference proteome</keyword>
<dbReference type="EMBL" id="LN732480">
    <property type="protein sequence ID" value="CEP15549.1"/>
    <property type="molecule type" value="Genomic_DNA"/>
</dbReference>
<protein>
    <submittedName>
        <fullName evidence="2">Uncharacterized protein</fullName>
    </submittedName>
</protein>
<feature type="compositionally biased region" description="Basic residues" evidence="1">
    <location>
        <begin position="90"/>
        <end position="100"/>
    </location>
</feature>
<dbReference type="Proteomes" id="UP000054107">
    <property type="component" value="Unassembled WGS sequence"/>
</dbReference>
<dbReference type="OrthoDB" id="2219804at2759"/>
<reference evidence="2 3" key="1">
    <citation type="submission" date="2014-09" db="EMBL/GenBank/DDBJ databases">
        <authorList>
            <person name="Ellenberger Sabrina"/>
        </authorList>
    </citation>
    <scope>NUCLEOTIDE SEQUENCE [LARGE SCALE GENOMIC DNA]</scope>
    <source>
        <strain evidence="2 3">CBS 412.66</strain>
    </source>
</reference>
<evidence type="ECO:0000313" key="3">
    <source>
        <dbReference type="Proteomes" id="UP000054107"/>
    </source>
</evidence>
<feature type="region of interest" description="Disordered" evidence="1">
    <location>
        <begin position="86"/>
        <end position="109"/>
    </location>
</feature>
<proteinExistence type="predicted"/>